<evidence type="ECO:0000313" key="3">
    <source>
        <dbReference type="Proteomes" id="UP001244552"/>
    </source>
</evidence>
<feature type="transmembrane region" description="Helical" evidence="1">
    <location>
        <begin position="62"/>
        <end position="81"/>
    </location>
</feature>
<evidence type="ECO:0000313" key="2">
    <source>
        <dbReference type="EMBL" id="MDQ0531810.1"/>
    </source>
</evidence>
<dbReference type="EMBL" id="JAUSVU010000002">
    <property type="protein sequence ID" value="MDQ0531810.1"/>
    <property type="molecule type" value="Genomic_DNA"/>
</dbReference>
<protein>
    <submittedName>
        <fullName evidence="2">Uncharacterized protein</fullName>
    </submittedName>
</protein>
<name>A0ABU0MEF0_9PROT</name>
<evidence type="ECO:0000256" key="1">
    <source>
        <dbReference type="SAM" id="Phobius"/>
    </source>
</evidence>
<keyword evidence="3" id="KW-1185">Reference proteome</keyword>
<sequence length="128" mass="13846">MTTASYLGDLRRLAQDATSIAAECEVLHTAILSLRAGRRITVDTHQHLGLRRQISDVAAGRLMPITLVGTALVLMPAGFRLETSDRRAAISRGGQGYASERLWSLALSIADACLWAHVHDLTSGEVRP</sequence>
<organism evidence="2 3">
    <name type="scientific">Azospirillum picis</name>
    <dbReference type="NCBI Taxonomy" id="488438"/>
    <lineage>
        <taxon>Bacteria</taxon>
        <taxon>Pseudomonadati</taxon>
        <taxon>Pseudomonadota</taxon>
        <taxon>Alphaproteobacteria</taxon>
        <taxon>Rhodospirillales</taxon>
        <taxon>Azospirillaceae</taxon>
        <taxon>Azospirillum</taxon>
    </lineage>
</organism>
<keyword evidence="1" id="KW-0812">Transmembrane</keyword>
<comment type="caution">
    <text evidence="2">The sequence shown here is derived from an EMBL/GenBank/DDBJ whole genome shotgun (WGS) entry which is preliminary data.</text>
</comment>
<dbReference type="Proteomes" id="UP001244552">
    <property type="component" value="Unassembled WGS sequence"/>
</dbReference>
<proteinExistence type="predicted"/>
<accession>A0ABU0MEF0</accession>
<keyword evidence="1" id="KW-1133">Transmembrane helix</keyword>
<keyword evidence="1" id="KW-0472">Membrane</keyword>
<dbReference type="RefSeq" id="WP_209978729.1">
    <property type="nucleotide sequence ID" value="NZ_JAGINO010000002.1"/>
</dbReference>
<gene>
    <name evidence="2" type="ORF">QO018_000646</name>
</gene>
<reference evidence="2 3" key="1">
    <citation type="submission" date="2023-07" db="EMBL/GenBank/DDBJ databases">
        <title>Genomic Encyclopedia of Type Strains, Phase IV (KMG-IV): sequencing the most valuable type-strain genomes for metagenomic binning, comparative biology and taxonomic classification.</title>
        <authorList>
            <person name="Goeker M."/>
        </authorList>
    </citation>
    <scope>NUCLEOTIDE SEQUENCE [LARGE SCALE GENOMIC DNA]</scope>
    <source>
        <strain evidence="2 3">DSM 19922</strain>
    </source>
</reference>